<keyword evidence="4" id="KW-1185">Reference proteome</keyword>
<proteinExistence type="predicted"/>
<sequence>MLLRHHHGRVLSNPPGDPQPPPDGKSCPGAPSVPRIIPNHRGMINRENDCFLLSAIQMIRALPICHAAILNFPDATELAPPRGKELTWAVSRTMRALQESGGTASPLNPTELIGTFFNVFSGNMVQDGEQDDLANTIGTILDKVHSETVDAESQSSLVDSARGQMETRTFCQMCHAEKNKRTPRTSFSKNEVMLSKEKWSVIPPELIVSVGRFQRTLCGGYIKAKDKVAVDLLLDKTVSFGDTTFSASR</sequence>
<dbReference type="InParanoid" id="D8LDM5"/>
<evidence type="ECO:0000256" key="1">
    <source>
        <dbReference type="SAM" id="MobiDB-lite"/>
    </source>
</evidence>
<dbReference type="GO" id="GO:0016579">
    <property type="term" value="P:protein deubiquitination"/>
    <property type="evidence" value="ECO:0007669"/>
    <property type="project" value="InterPro"/>
</dbReference>
<dbReference type="Proteomes" id="UP000002630">
    <property type="component" value="Linkage Group LG33"/>
</dbReference>
<name>D8LDM5_ECTSI</name>
<evidence type="ECO:0000313" key="3">
    <source>
        <dbReference type="EMBL" id="CBN78432.1"/>
    </source>
</evidence>
<dbReference type="SUPFAM" id="SSF54001">
    <property type="entry name" value="Cysteine proteinases"/>
    <property type="match status" value="1"/>
</dbReference>
<organism evidence="3 4">
    <name type="scientific">Ectocarpus siliculosus</name>
    <name type="common">Brown alga</name>
    <name type="synonym">Conferva siliculosa</name>
    <dbReference type="NCBI Taxonomy" id="2880"/>
    <lineage>
        <taxon>Eukaryota</taxon>
        <taxon>Sar</taxon>
        <taxon>Stramenopiles</taxon>
        <taxon>Ochrophyta</taxon>
        <taxon>PX clade</taxon>
        <taxon>Phaeophyceae</taxon>
        <taxon>Ectocarpales</taxon>
        <taxon>Ectocarpaceae</taxon>
        <taxon>Ectocarpus</taxon>
    </lineage>
</organism>
<dbReference type="EMBL" id="FN649758">
    <property type="protein sequence ID" value="CBN78432.1"/>
    <property type="molecule type" value="Genomic_DNA"/>
</dbReference>
<feature type="region of interest" description="Disordered" evidence="1">
    <location>
        <begin position="1"/>
        <end position="34"/>
    </location>
</feature>
<protein>
    <recommendedName>
        <fullName evidence="2">Peptidase C19 ubiquitin carboxyl-terminal hydrolase domain-containing protein</fullName>
    </recommendedName>
</protein>
<reference evidence="3 4" key="1">
    <citation type="journal article" date="2010" name="Nature">
        <title>The Ectocarpus genome and the independent evolution of multicellularity in brown algae.</title>
        <authorList>
            <person name="Cock J.M."/>
            <person name="Sterck L."/>
            <person name="Rouze P."/>
            <person name="Scornet D."/>
            <person name="Allen A.E."/>
            <person name="Amoutzias G."/>
            <person name="Anthouard V."/>
            <person name="Artiguenave F."/>
            <person name="Aury J.M."/>
            <person name="Badger J.H."/>
            <person name="Beszteri B."/>
            <person name="Billiau K."/>
            <person name="Bonnet E."/>
            <person name="Bothwell J.H."/>
            <person name="Bowler C."/>
            <person name="Boyen C."/>
            <person name="Brownlee C."/>
            <person name="Carrano C.J."/>
            <person name="Charrier B."/>
            <person name="Cho G.Y."/>
            <person name="Coelho S.M."/>
            <person name="Collen J."/>
            <person name="Corre E."/>
            <person name="Da Silva C."/>
            <person name="Delage L."/>
            <person name="Delaroque N."/>
            <person name="Dittami S.M."/>
            <person name="Doulbeau S."/>
            <person name="Elias M."/>
            <person name="Farnham G."/>
            <person name="Gachon C.M."/>
            <person name="Gschloessl B."/>
            <person name="Heesch S."/>
            <person name="Jabbari K."/>
            <person name="Jubin C."/>
            <person name="Kawai H."/>
            <person name="Kimura K."/>
            <person name="Kloareg B."/>
            <person name="Kupper F.C."/>
            <person name="Lang D."/>
            <person name="Le Bail A."/>
            <person name="Leblanc C."/>
            <person name="Lerouge P."/>
            <person name="Lohr M."/>
            <person name="Lopez P.J."/>
            <person name="Martens C."/>
            <person name="Maumus F."/>
            <person name="Michel G."/>
            <person name="Miranda-Saavedra D."/>
            <person name="Morales J."/>
            <person name="Moreau H."/>
            <person name="Motomura T."/>
            <person name="Nagasato C."/>
            <person name="Napoli C.A."/>
            <person name="Nelson D.R."/>
            <person name="Nyvall-Collen P."/>
            <person name="Peters A.F."/>
            <person name="Pommier C."/>
            <person name="Potin P."/>
            <person name="Poulain J."/>
            <person name="Quesneville H."/>
            <person name="Read B."/>
            <person name="Rensing S.A."/>
            <person name="Ritter A."/>
            <person name="Rousvoal S."/>
            <person name="Samanta M."/>
            <person name="Samson G."/>
            <person name="Schroeder D.C."/>
            <person name="Segurens B."/>
            <person name="Strittmatter M."/>
            <person name="Tonon T."/>
            <person name="Tregear J.W."/>
            <person name="Valentin K."/>
            <person name="von Dassow P."/>
            <person name="Yamagishi T."/>
            <person name="Van de Peer Y."/>
            <person name="Wincker P."/>
        </authorList>
    </citation>
    <scope>NUCLEOTIDE SEQUENCE [LARGE SCALE GENOMIC DNA]</scope>
    <source>
        <strain evidence="4">Ec32 / CCAP1310/4</strain>
    </source>
</reference>
<feature type="domain" description="Peptidase C19 ubiquitin carboxyl-terminal hydrolase" evidence="2">
    <location>
        <begin position="42"/>
        <end position="232"/>
    </location>
</feature>
<dbReference type="InterPro" id="IPR001394">
    <property type="entry name" value="Peptidase_C19_UCH"/>
</dbReference>
<gene>
    <name evidence="3" type="ORF">Esi_0121_0001</name>
</gene>
<dbReference type="Gene3D" id="3.90.70.10">
    <property type="entry name" value="Cysteine proteinases"/>
    <property type="match status" value="1"/>
</dbReference>
<dbReference type="Pfam" id="PF00443">
    <property type="entry name" value="UCH"/>
    <property type="match status" value="1"/>
</dbReference>
<dbReference type="AlphaFoldDB" id="D8LDM5"/>
<evidence type="ECO:0000259" key="2">
    <source>
        <dbReference type="Pfam" id="PF00443"/>
    </source>
</evidence>
<dbReference type="EMBL" id="FN647885">
    <property type="protein sequence ID" value="CBN78432.1"/>
    <property type="molecule type" value="Genomic_DNA"/>
</dbReference>
<dbReference type="GO" id="GO:0004843">
    <property type="term" value="F:cysteine-type deubiquitinase activity"/>
    <property type="evidence" value="ECO:0007669"/>
    <property type="project" value="InterPro"/>
</dbReference>
<dbReference type="InterPro" id="IPR038765">
    <property type="entry name" value="Papain-like_cys_pep_sf"/>
</dbReference>
<evidence type="ECO:0000313" key="4">
    <source>
        <dbReference type="Proteomes" id="UP000002630"/>
    </source>
</evidence>
<accession>D8LDM5</accession>